<accession>G0VEJ4</accession>
<dbReference type="KEGG" id="ncs:NCAS_0D04040"/>
<keyword evidence="2" id="KW-1185">Reference proteome</keyword>
<gene>
    <name evidence="1" type="primary">NCAS0D04040</name>
    <name evidence="1" type="ordered locus">NCAS_0D04040</name>
</gene>
<organism evidence="1 2">
    <name type="scientific">Naumovozyma castellii</name>
    <name type="common">Yeast</name>
    <name type="synonym">Saccharomyces castellii</name>
    <dbReference type="NCBI Taxonomy" id="27288"/>
    <lineage>
        <taxon>Eukaryota</taxon>
        <taxon>Fungi</taxon>
        <taxon>Dikarya</taxon>
        <taxon>Ascomycota</taxon>
        <taxon>Saccharomycotina</taxon>
        <taxon>Saccharomycetes</taxon>
        <taxon>Saccharomycetales</taxon>
        <taxon>Saccharomycetaceae</taxon>
        <taxon>Naumovozyma</taxon>
    </lineage>
</organism>
<sequence length="422" mass="50355">MSQTTLPSEVEKHTYLETAGSTVLEPKTFRSMRYFQVVGVVFLAFRVTNAAWDKICTEDYQGQSESYSEMYEQMTGKPAPEVLNQYGNLPYTGFKFQKYYEISLIPLVFENHLKMTFCEKGKIKWEHVIPIGDDINWTTPLCTMQSDSVHCFKLARRKKYIFREFSLFFPGSWVGGIFYCDLADRHKNETLKFLTKNQNDSTYKNFLNKELCLINNSIPLMPLYADDYGSNWLEVKRGKRFRNVRFQKFVPYLNTPNIPAKVMENFESKIKNGTLLHNWKRPINEIMLEYWKNYSKKETTPWFSEINVEEAYQFTGQDYSKLRRLMDKAINRFSKITLIPHRALKRLFSELRNSKNGELKISKPKIRRRLISRLSNHFWKHLSRFDKRTVIINEHRAKFKDVEEEWNNLNITMERFNYDKMN</sequence>
<name>G0VEJ4_NAUCA</name>
<protein>
    <submittedName>
        <fullName evidence="1">Uncharacterized protein</fullName>
    </submittedName>
</protein>
<dbReference type="FunCoup" id="G0VEJ4">
    <property type="interactions" value="22"/>
</dbReference>
<dbReference type="InParanoid" id="G0VEJ4"/>
<dbReference type="HOGENOM" id="CLU_048789_0_0_1"/>
<dbReference type="RefSeq" id="XP_003676346.1">
    <property type="nucleotide sequence ID" value="XM_003676298.1"/>
</dbReference>
<evidence type="ECO:0000313" key="1">
    <source>
        <dbReference type="EMBL" id="CCC69985.1"/>
    </source>
</evidence>
<proteinExistence type="predicted"/>
<dbReference type="OMA" id="RDYKISW"/>
<evidence type="ECO:0000313" key="2">
    <source>
        <dbReference type="Proteomes" id="UP000001640"/>
    </source>
</evidence>
<dbReference type="EMBL" id="HE576755">
    <property type="protein sequence ID" value="CCC69985.1"/>
    <property type="molecule type" value="Genomic_DNA"/>
</dbReference>
<reference evidence="1 2" key="1">
    <citation type="journal article" date="2011" name="Proc. Natl. Acad. Sci. U.S.A.">
        <title>Evolutionary erosion of yeast sex chromosomes by mating-type switching accidents.</title>
        <authorList>
            <person name="Gordon J.L."/>
            <person name="Armisen D."/>
            <person name="Proux-Wera E."/>
            <person name="Oheigeartaigh S.S."/>
            <person name="Byrne K.P."/>
            <person name="Wolfe K.H."/>
        </authorList>
    </citation>
    <scope>NUCLEOTIDE SEQUENCE [LARGE SCALE GENOMIC DNA]</scope>
    <source>
        <strain evidence="2">ATCC 76901 / BCRC 22586 / CBS 4309 / NBRC 1992 / NRRL Y-12630</strain>
    </source>
</reference>
<dbReference type="GeneID" id="96903591"/>
<dbReference type="AlphaFoldDB" id="G0VEJ4"/>
<dbReference type="eggNOG" id="ENOG502RY5P">
    <property type="taxonomic scope" value="Eukaryota"/>
</dbReference>
<reference key="2">
    <citation type="submission" date="2011-08" db="EMBL/GenBank/DDBJ databases">
        <title>Genome sequence of Naumovozyma castellii.</title>
        <authorList>
            <person name="Gordon J.L."/>
            <person name="Armisen D."/>
            <person name="Proux-Wera E."/>
            <person name="OhEigeartaigh S.S."/>
            <person name="Byrne K.P."/>
            <person name="Wolfe K.H."/>
        </authorList>
    </citation>
    <scope>NUCLEOTIDE SEQUENCE</scope>
    <source>
        <strain>Type strain:CBS 4309</strain>
    </source>
</reference>
<dbReference type="OrthoDB" id="4024574at2759"/>
<dbReference type="Proteomes" id="UP000001640">
    <property type="component" value="Chromosome 4"/>
</dbReference>